<feature type="domain" description="Bifunctional inhibitor/plant lipid transfer protein/seed storage helical" evidence="5">
    <location>
        <begin position="28"/>
        <end position="93"/>
    </location>
</feature>
<feature type="signal peptide" evidence="4">
    <location>
        <begin position="1"/>
        <end position="25"/>
    </location>
</feature>
<organism evidence="6 7">
    <name type="scientific">Dendrobium nobile</name>
    <name type="common">Orchid</name>
    <dbReference type="NCBI Taxonomy" id="94219"/>
    <lineage>
        <taxon>Eukaryota</taxon>
        <taxon>Viridiplantae</taxon>
        <taxon>Streptophyta</taxon>
        <taxon>Embryophyta</taxon>
        <taxon>Tracheophyta</taxon>
        <taxon>Spermatophyta</taxon>
        <taxon>Magnoliopsida</taxon>
        <taxon>Liliopsida</taxon>
        <taxon>Asparagales</taxon>
        <taxon>Orchidaceae</taxon>
        <taxon>Epidendroideae</taxon>
        <taxon>Malaxideae</taxon>
        <taxon>Dendrobiinae</taxon>
        <taxon>Dendrobium</taxon>
    </lineage>
</organism>
<comment type="caution">
    <text evidence="6">The sequence shown here is derived from an EMBL/GenBank/DDBJ whole genome shotgun (WGS) entry which is preliminary data.</text>
</comment>
<evidence type="ECO:0000313" key="6">
    <source>
        <dbReference type="EMBL" id="KAI0488918.1"/>
    </source>
</evidence>
<evidence type="ECO:0000256" key="2">
    <source>
        <dbReference type="ARBA" id="ARBA00022448"/>
    </source>
</evidence>
<dbReference type="PANTHER" id="PTHR33214:SF69">
    <property type="entry name" value="BIFUNCTIONAL INHIBITOR_LIPID-TRANSFER PROTEIN_SEED STORAGE 2S ALBUMIN SUPERFAMILY PROTEIN"/>
    <property type="match status" value="1"/>
</dbReference>
<name>A0A8T3A3C0_DENNO</name>
<dbReference type="SMART" id="SM00499">
    <property type="entry name" value="AAI"/>
    <property type="match status" value="1"/>
</dbReference>
<evidence type="ECO:0000256" key="3">
    <source>
        <dbReference type="ARBA" id="ARBA00023121"/>
    </source>
</evidence>
<reference evidence="6" key="1">
    <citation type="journal article" date="2022" name="Front. Genet.">
        <title>Chromosome-Scale Assembly of the Dendrobium nobile Genome Provides Insights Into the Molecular Mechanism of the Biosynthesis of the Medicinal Active Ingredient of Dendrobium.</title>
        <authorList>
            <person name="Xu Q."/>
            <person name="Niu S.-C."/>
            <person name="Li K.-L."/>
            <person name="Zheng P.-J."/>
            <person name="Zhang X.-J."/>
            <person name="Jia Y."/>
            <person name="Liu Y."/>
            <person name="Niu Y.-X."/>
            <person name="Yu L.-H."/>
            <person name="Chen D.-F."/>
            <person name="Zhang G.-Q."/>
        </authorList>
    </citation>
    <scope>NUCLEOTIDE SEQUENCE</scope>
    <source>
        <tissue evidence="6">Leaf</tissue>
    </source>
</reference>
<keyword evidence="4" id="KW-0732">Signal</keyword>
<keyword evidence="7" id="KW-1185">Reference proteome</keyword>
<dbReference type="Gene3D" id="1.10.110.10">
    <property type="entry name" value="Plant lipid-transfer and hydrophobic proteins"/>
    <property type="match status" value="1"/>
</dbReference>
<dbReference type="EMBL" id="JAGYWB010000019">
    <property type="protein sequence ID" value="KAI0488918.1"/>
    <property type="molecule type" value="Genomic_DNA"/>
</dbReference>
<evidence type="ECO:0000313" key="7">
    <source>
        <dbReference type="Proteomes" id="UP000829196"/>
    </source>
</evidence>
<dbReference type="Proteomes" id="UP000829196">
    <property type="component" value="Unassembled WGS sequence"/>
</dbReference>
<dbReference type="GO" id="GO:0008289">
    <property type="term" value="F:lipid binding"/>
    <property type="evidence" value="ECO:0007669"/>
    <property type="project" value="UniProtKB-KW"/>
</dbReference>
<dbReference type="GO" id="GO:0006869">
    <property type="term" value="P:lipid transport"/>
    <property type="evidence" value="ECO:0007669"/>
    <property type="project" value="InterPro"/>
</dbReference>
<dbReference type="OrthoDB" id="665742at2759"/>
<evidence type="ECO:0000256" key="4">
    <source>
        <dbReference type="SAM" id="SignalP"/>
    </source>
</evidence>
<feature type="chain" id="PRO_5035827420" description="Bifunctional inhibitor/plant lipid transfer protein/seed storage helical domain-containing protein" evidence="4">
    <location>
        <begin position="26"/>
        <end position="93"/>
    </location>
</feature>
<gene>
    <name evidence="6" type="ORF">KFK09_028757</name>
</gene>
<evidence type="ECO:0000259" key="5">
    <source>
        <dbReference type="SMART" id="SM00499"/>
    </source>
</evidence>
<dbReference type="SMR" id="A0A8T3A3C0"/>
<dbReference type="CDD" id="cd01959">
    <property type="entry name" value="nsLTP2"/>
    <property type="match status" value="1"/>
</dbReference>
<protein>
    <recommendedName>
        <fullName evidence="5">Bifunctional inhibitor/plant lipid transfer protein/seed storage helical domain-containing protein</fullName>
    </recommendedName>
</protein>
<dbReference type="SUPFAM" id="SSF47699">
    <property type="entry name" value="Bifunctional inhibitor/lipid-transfer protein/seed storage 2S albumin"/>
    <property type="match status" value="1"/>
</dbReference>
<sequence>MKKTNFILLCLVSALLLSYAPTAMPLTCDPYQLSSCAGPIFSGSQPSATCCNSLKKEQPCFCQFLSNPNLSPYINSANGRTVAAYCKVSIPSC</sequence>
<evidence type="ECO:0000256" key="1">
    <source>
        <dbReference type="ARBA" id="ARBA00009707"/>
    </source>
</evidence>
<keyword evidence="3" id="KW-0446">Lipid-binding</keyword>
<proteinExistence type="inferred from homology"/>
<dbReference type="Pfam" id="PF00234">
    <property type="entry name" value="Tryp_alpha_amyl"/>
    <property type="match status" value="1"/>
</dbReference>
<dbReference type="InterPro" id="IPR016140">
    <property type="entry name" value="Bifunc_inhib/LTP/seed_store"/>
</dbReference>
<dbReference type="PANTHER" id="PTHR33214">
    <property type="entry name" value="BIFUNCTIONAL INHIBITOR/LIPID-TRANSFER PROTEIN/SEED STORAGE 2S ALBUMIN SUPERFAMILY PROTEIN"/>
    <property type="match status" value="1"/>
</dbReference>
<keyword evidence="2" id="KW-0813">Transport</keyword>
<dbReference type="InterPro" id="IPR033872">
    <property type="entry name" value="nsLTP2"/>
</dbReference>
<comment type="similarity">
    <text evidence="1">Belongs to the plant LTP family. B11E subfamily.</text>
</comment>
<dbReference type="InterPro" id="IPR036312">
    <property type="entry name" value="Bifun_inhib/LTP/seed_sf"/>
</dbReference>
<accession>A0A8T3A3C0</accession>
<dbReference type="AlphaFoldDB" id="A0A8T3A3C0"/>